<accession>A0AA37HF81</accession>
<reference evidence="2" key="2">
    <citation type="submission" date="2021-08" db="EMBL/GenBank/DDBJ databases">
        <authorList>
            <person name="Tani A."/>
            <person name="Ola A."/>
            <person name="Ogura Y."/>
            <person name="Katsura K."/>
            <person name="Hayashi T."/>
        </authorList>
    </citation>
    <scope>NUCLEOTIDE SEQUENCE</scope>
    <source>
        <strain evidence="2">JCM 32048</strain>
    </source>
</reference>
<dbReference type="SUPFAM" id="SSF55729">
    <property type="entry name" value="Acyl-CoA N-acyltransferases (Nat)"/>
    <property type="match status" value="1"/>
</dbReference>
<dbReference type="InterPro" id="IPR016181">
    <property type="entry name" value="Acyl_CoA_acyltransferase"/>
</dbReference>
<dbReference type="EMBL" id="BPQJ01000028">
    <property type="protein sequence ID" value="GJD64664.1"/>
    <property type="molecule type" value="Genomic_DNA"/>
</dbReference>
<evidence type="ECO:0000259" key="1">
    <source>
        <dbReference type="PROSITE" id="PS51186"/>
    </source>
</evidence>
<keyword evidence="3" id="KW-1185">Reference proteome</keyword>
<comment type="caution">
    <text evidence="2">The sequence shown here is derived from an EMBL/GenBank/DDBJ whole genome shotgun (WGS) entry which is preliminary data.</text>
</comment>
<feature type="domain" description="N-acetyltransferase" evidence="1">
    <location>
        <begin position="203"/>
        <end position="342"/>
    </location>
</feature>
<dbReference type="Pfam" id="PF00583">
    <property type="entry name" value="Acetyltransf_1"/>
    <property type="match status" value="1"/>
</dbReference>
<dbReference type="InterPro" id="IPR000182">
    <property type="entry name" value="GNAT_dom"/>
</dbReference>
<gene>
    <name evidence="2" type="ORF">MPEAHAMD_4849</name>
</gene>
<dbReference type="GO" id="GO:0016747">
    <property type="term" value="F:acyltransferase activity, transferring groups other than amino-acyl groups"/>
    <property type="evidence" value="ECO:0007669"/>
    <property type="project" value="InterPro"/>
</dbReference>
<dbReference type="Proteomes" id="UP001055286">
    <property type="component" value="Unassembled WGS sequence"/>
</dbReference>
<evidence type="ECO:0000313" key="2">
    <source>
        <dbReference type="EMBL" id="GJD64664.1"/>
    </source>
</evidence>
<dbReference type="Gene3D" id="3.40.630.30">
    <property type="match status" value="1"/>
</dbReference>
<dbReference type="AlphaFoldDB" id="A0AA37HF81"/>
<evidence type="ECO:0000313" key="3">
    <source>
        <dbReference type="Proteomes" id="UP001055286"/>
    </source>
</evidence>
<sequence>MLWYPLEDLAERDVPLPSEGPGGPGHVEAARDVGMIVPRGYNTKFSQKNNERSCIYRKNSTMGSSLMISIVNNVDLCAEVIERDAWLDLFSAAPDQARSDLGLSHETIAGMGLLGCRAIPITELNRALAVGIEREPLIDDLDAATSWLDDHAASWALQIAPGARTPILQDHLARSSLAEAGMGWAKFVATDAPRRRDPLVEPVPVEVVDDEGADAFGRAVVEGFGLPAACGAWFAALVGRPSWRCFAAIVDGEVAGCGSMFVRNGAAWLGVEATRPTFRGRGAQRSVVAAQVSAAAAMGATVLTCETSQPADHADEGATSYRNQERAGFLRRYTRPNFKRSA</sequence>
<organism evidence="2 3">
    <name type="scientific">Methylobacterium frigidaeris</name>
    <dbReference type="NCBI Taxonomy" id="2038277"/>
    <lineage>
        <taxon>Bacteria</taxon>
        <taxon>Pseudomonadati</taxon>
        <taxon>Pseudomonadota</taxon>
        <taxon>Alphaproteobacteria</taxon>
        <taxon>Hyphomicrobiales</taxon>
        <taxon>Methylobacteriaceae</taxon>
        <taxon>Methylobacterium</taxon>
    </lineage>
</organism>
<reference evidence="2" key="1">
    <citation type="journal article" date="2016" name="Front. Microbiol.">
        <title>Genome Sequence of the Piezophilic, Mesophilic Sulfate-Reducing Bacterium Desulfovibrio indicus J2T.</title>
        <authorList>
            <person name="Cao J."/>
            <person name="Maignien L."/>
            <person name="Shao Z."/>
            <person name="Alain K."/>
            <person name="Jebbar M."/>
        </authorList>
    </citation>
    <scope>NUCLEOTIDE SEQUENCE</scope>
    <source>
        <strain evidence="2">JCM 32048</strain>
    </source>
</reference>
<proteinExistence type="predicted"/>
<name>A0AA37HF81_9HYPH</name>
<protein>
    <recommendedName>
        <fullName evidence="1">N-acetyltransferase domain-containing protein</fullName>
    </recommendedName>
</protein>
<dbReference type="PROSITE" id="PS51186">
    <property type="entry name" value="GNAT"/>
    <property type="match status" value="1"/>
</dbReference>